<evidence type="ECO:0000256" key="1">
    <source>
        <dbReference type="SAM" id="Coils"/>
    </source>
</evidence>
<dbReference type="STRING" id="1121395.SAMN02745215_00264"/>
<name>A0A1M7RYR4_9FIRM</name>
<dbReference type="RefSeq" id="WP_072770912.1">
    <property type="nucleotide sequence ID" value="NZ_FRDN01000003.1"/>
</dbReference>
<keyword evidence="4" id="KW-1185">Reference proteome</keyword>
<reference evidence="4" key="1">
    <citation type="submission" date="2016-12" db="EMBL/GenBank/DDBJ databases">
        <authorList>
            <person name="Varghese N."/>
            <person name="Submissions S."/>
        </authorList>
    </citation>
    <scope>NUCLEOTIDE SEQUENCE [LARGE SCALE GENOMIC DNA]</scope>
    <source>
        <strain evidence="4">DSM 11544</strain>
    </source>
</reference>
<dbReference type="GO" id="GO:0016491">
    <property type="term" value="F:oxidoreductase activity"/>
    <property type="evidence" value="ECO:0007669"/>
    <property type="project" value="InterPro"/>
</dbReference>
<accession>A0A1M7RYR4</accession>
<dbReference type="Gene3D" id="3.40.50.1980">
    <property type="entry name" value="Nitrogenase molybdenum iron protein domain"/>
    <property type="match status" value="3"/>
</dbReference>
<dbReference type="AlphaFoldDB" id="A0A1M7RYR4"/>
<dbReference type="SUPFAM" id="SSF53807">
    <property type="entry name" value="Helical backbone' metal receptor"/>
    <property type="match status" value="1"/>
</dbReference>
<dbReference type="InterPro" id="IPR000510">
    <property type="entry name" value="Nase/OxRdtase_comp1"/>
</dbReference>
<feature type="coiled-coil region" evidence="1">
    <location>
        <begin position="304"/>
        <end position="331"/>
    </location>
</feature>
<dbReference type="Pfam" id="PF00148">
    <property type="entry name" value="Oxidored_nitro"/>
    <property type="match status" value="1"/>
</dbReference>
<gene>
    <name evidence="3" type="ORF">SAMN02745215_00264</name>
</gene>
<proteinExistence type="predicted"/>
<evidence type="ECO:0000259" key="2">
    <source>
        <dbReference type="Pfam" id="PF00148"/>
    </source>
</evidence>
<protein>
    <submittedName>
        <fullName evidence="3">Nitrogenase molybdenum-iron protein alpha chain</fullName>
    </submittedName>
</protein>
<keyword evidence="1" id="KW-0175">Coiled coil</keyword>
<dbReference type="PANTHER" id="PTHR42956:SF1">
    <property type="entry name" value="NITROGENASE IRON-MOLYBDENUM COFACTOR BIOSYNTHESIS PROTEIN NIFE"/>
    <property type="match status" value="1"/>
</dbReference>
<evidence type="ECO:0000313" key="4">
    <source>
        <dbReference type="Proteomes" id="UP000184010"/>
    </source>
</evidence>
<dbReference type="Proteomes" id="UP000184010">
    <property type="component" value="Unassembled WGS sequence"/>
</dbReference>
<dbReference type="InterPro" id="IPR049939">
    <property type="entry name" value="NifE-like"/>
</dbReference>
<evidence type="ECO:0000313" key="3">
    <source>
        <dbReference type="EMBL" id="SHN51182.1"/>
    </source>
</evidence>
<sequence length="491" mass="54745">MTLNLKSPEFQPREQRLGSITGYEGTLKDMAQRGCGGCLTNRRRCFTTVSSCTHFHCLSLLINIEDSVIVDHAPSGCSSGIIHFSANRVASGRLGPDKHHARVFCTNIQERETVFGALDKLRDTIRAAYERYHPKIIYVSTSCTSSIIGDDVYSVVQEMREELGVTISFAAVEGIKSKIWASGFDAYGHAVVDSVIKPPAAKKNQVNYIAFAPIGREEVDRLFGRLGYEVLYLTGLTNNEEYARASQSVATFGQCGAQSSYLAGALEQLYGIKYFQSYLPYGGLGFERFLREIGPHLGKADLAEQIIAEEREKYREELESLRGRLRGKTAVILLGASYAYEYVRILRELGVTVLHAVGYHYDPRLDNQSDDPVAAAADARDFEDIPTSVNDIQTMENYLVIKRLQPDFVVSRAHGDGCWAVKMGIPDIEGRIGLQVFGYKGLVSFGRVIADELDNLNFVKKMHAHFEPPFTEEYEGFDPYFSLEDDAEEAI</sequence>
<organism evidence="3 4">
    <name type="scientific">Desulfitobacterium chlororespirans DSM 11544</name>
    <dbReference type="NCBI Taxonomy" id="1121395"/>
    <lineage>
        <taxon>Bacteria</taxon>
        <taxon>Bacillati</taxon>
        <taxon>Bacillota</taxon>
        <taxon>Clostridia</taxon>
        <taxon>Eubacteriales</taxon>
        <taxon>Desulfitobacteriaceae</taxon>
        <taxon>Desulfitobacterium</taxon>
    </lineage>
</organism>
<feature type="domain" description="Nitrogenase/oxidoreductase component 1" evidence="2">
    <location>
        <begin position="52"/>
        <end position="453"/>
    </location>
</feature>
<dbReference type="PANTHER" id="PTHR42956">
    <property type="entry name" value="NITROGENASE IRON-MOLYBDENUM COFACTOR BIOSYNTHESIS PROTEIN NIFE"/>
    <property type="match status" value="1"/>
</dbReference>
<dbReference type="EMBL" id="FRDN01000003">
    <property type="protein sequence ID" value="SHN51182.1"/>
    <property type="molecule type" value="Genomic_DNA"/>
</dbReference>